<keyword evidence="3 11" id="KW-0349">Heme</keyword>
<gene>
    <name evidence="12" type="ORF">DIABBA_LOCUS5103</name>
</gene>
<comment type="function">
    <text evidence="11">Lyase that catalyzes the covalent linking of the heme group to the cytochrome C apoprotein to produce the mature functional cytochrome.</text>
</comment>
<evidence type="ECO:0000256" key="11">
    <source>
        <dbReference type="RuleBase" id="RU363130"/>
    </source>
</evidence>
<comment type="similarity">
    <text evidence="2 11">Belongs to the cytochrome c-type heme lyase family.</text>
</comment>
<organism evidence="12 13">
    <name type="scientific">Diabrotica balteata</name>
    <name type="common">Banded cucumber beetle</name>
    <dbReference type="NCBI Taxonomy" id="107213"/>
    <lineage>
        <taxon>Eukaryota</taxon>
        <taxon>Metazoa</taxon>
        <taxon>Ecdysozoa</taxon>
        <taxon>Arthropoda</taxon>
        <taxon>Hexapoda</taxon>
        <taxon>Insecta</taxon>
        <taxon>Pterygota</taxon>
        <taxon>Neoptera</taxon>
        <taxon>Endopterygota</taxon>
        <taxon>Coleoptera</taxon>
        <taxon>Polyphaga</taxon>
        <taxon>Cucujiformia</taxon>
        <taxon>Chrysomeloidea</taxon>
        <taxon>Chrysomelidae</taxon>
        <taxon>Galerucinae</taxon>
        <taxon>Diabroticina</taxon>
        <taxon>Diabroticites</taxon>
        <taxon>Diabrotica</taxon>
    </lineage>
</organism>
<reference evidence="12" key="1">
    <citation type="submission" date="2022-01" db="EMBL/GenBank/DDBJ databases">
        <authorList>
            <person name="King R."/>
        </authorList>
    </citation>
    <scope>NUCLEOTIDE SEQUENCE</scope>
</reference>
<evidence type="ECO:0000256" key="2">
    <source>
        <dbReference type="ARBA" id="ARBA00007255"/>
    </source>
</evidence>
<protein>
    <recommendedName>
        <fullName evidence="11">Holocytochrome c-type synthase</fullName>
        <ecNumber evidence="11">4.4.1.17</ecNumber>
    </recommendedName>
</protein>
<evidence type="ECO:0000256" key="6">
    <source>
        <dbReference type="ARBA" id="ARBA00023004"/>
    </source>
</evidence>
<evidence type="ECO:0000256" key="1">
    <source>
        <dbReference type="ARBA" id="ARBA00004273"/>
    </source>
</evidence>
<dbReference type="GO" id="GO:0004408">
    <property type="term" value="F:holocytochrome-c synthase activity"/>
    <property type="evidence" value="ECO:0007669"/>
    <property type="project" value="UniProtKB-EC"/>
</dbReference>
<dbReference type="EC" id="4.4.1.17" evidence="11"/>
<comment type="catalytic activity">
    <reaction evidence="10">
        <text>holo-[cytochrome c] = apo-[cytochrome c] + heme b</text>
        <dbReference type="Rhea" id="RHEA:22648"/>
        <dbReference type="Rhea" id="RHEA-COMP:10725"/>
        <dbReference type="Rhea" id="RHEA-COMP:10726"/>
        <dbReference type="ChEBI" id="CHEBI:29950"/>
        <dbReference type="ChEBI" id="CHEBI:60344"/>
        <dbReference type="ChEBI" id="CHEBI:83739"/>
        <dbReference type="EC" id="4.4.1.17"/>
    </reaction>
    <physiologicalReaction direction="right-to-left" evidence="10">
        <dbReference type="Rhea" id="RHEA:22650"/>
    </physiologicalReaction>
</comment>
<dbReference type="OrthoDB" id="4243at2759"/>
<keyword evidence="5 11" id="KW-0999">Mitochondrion inner membrane</keyword>
<keyword evidence="4 11" id="KW-0479">Metal-binding</keyword>
<keyword evidence="13" id="KW-1185">Reference proteome</keyword>
<dbReference type="AlphaFoldDB" id="A0A9N9XDC3"/>
<dbReference type="PROSITE" id="PS00821">
    <property type="entry name" value="CYTO_HEME_LYASE_1"/>
    <property type="match status" value="1"/>
</dbReference>
<dbReference type="Proteomes" id="UP001153709">
    <property type="component" value="Chromosome 3"/>
</dbReference>
<evidence type="ECO:0000256" key="7">
    <source>
        <dbReference type="ARBA" id="ARBA00023128"/>
    </source>
</evidence>
<proteinExistence type="inferred from homology"/>
<dbReference type="Pfam" id="PF01265">
    <property type="entry name" value="Cyto_heme_lyase"/>
    <property type="match status" value="1"/>
</dbReference>
<keyword evidence="6 11" id="KW-0408">Iron</keyword>
<accession>A0A9N9XDC3</accession>
<dbReference type="EMBL" id="OU898278">
    <property type="protein sequence ID" value="CAG9831521.1"/>
    <property type="molecule type" value="Genomic_DNA"/>
</dbReference>
<dbReference type="InterPro" id="IPR000511">
    <property type="entry name" value="Holocyt_c/c1_synthase"/>
</dbReference>
<dbReference type="GO" id="GO:0046872">
    <property type="term" value="F:metal ion binding"/>
    <property type="evidence" value="ECO:0007669"/>
    <property type="project" value="UniProtKB-KW"/>
</dbReference>
<comment type="subcellular location">
    <subcellularLocation>
        <location evidence="1 11">Mitochondrion inner membrane</location>
    </subcellularLocation>
</comment>
<dbReference type="PANTHER" id="PTHR12743">
    <property type="entry name" value="CYTOCHROME C1 HEME LYASE"/>
    <property type="match status" value="1"/>
</dbReference>
<evidence type="ECO:0000313" key="12">
    <source>
        <dbReference type="EMBL" id="CAG9831521.1"/>
    </source>
</evidence>
<dbReference type="GO" id="GO:0005743">
    <property type="term" value="C:mitochondrial inner membrane"/>
    <property type="evidence" value="ECO:0007669"/>
    <property type="project" value="UniProtKB-SubCell"/>
</dbReference>
<evidence type="ECO:0000313" key="13">
    <source>
        <dbReference type="Proteomes" id="UP001153709"/>
    </source>
</evidence>
<evidence type="ECO:0000256" key="4">
    <source>
        <dbReference type="ARBA" id="ARBA00022723"/>
    </source>
</evidence>
<keyword evidence="9 11" id="KW-0456">Lyase</keyword>
<evidence type="ECO:0000256" key="5">
    <source>
        <dbReference type="ARBA" id="ARBA00022792"/>
    </source>
</evidence>
<evidence type="ECO:0000256" key="3">
    <source>
        <dbReference type="ARBA" id="ARBA00022617"/>
    </source>
</evidence>
<keyword evidence="7 11" id="KW-0496">Mitochondrion</keyword>
<evidence type="ECO:0000256" key="9">
    <source>
        <dbReference type="ARBA" id="ARBA00023239"/>
    </source>
</evidence>
<evidence type="ECO:0000256" key="10">
    <source>
        <dbReference type="ARBA" id="ARBA00023944"/>
    </source>
</evidence>
<evidence type="ECO:0000256" key="8">
    <source>
        <dbReference type="ARBA" id="ARBA00023136"/>
    </source>
</evidence>
<sequence>MMGPVNQKPLPEQPFPWLTDRQVSTIPKAIIKEGEGQFWVYPSPQLFWNTMLRKGWKWRDDDIEQGDMDNIIKIHNTNNEQAWQEVLKWEHKTTVPELEFAIFWDMNYLLTDTTGLLIDAERTSGM</sequence>
<dbReference type="PANTHER" id="PTHR12743:SF0">
    <property type="entry name" value="HOLOCYTOCHROME C-TYPE SYNTHASE"/>
    <property type="match status" value="1"/>
</dbReference>
<keyword evidence="8 11" id="KW-0472">Membrane</keyword>
<name>A0A9N9XDC3_DIABA</name>